<dbReference type="Proteomes" id="UP000280759">
    <property type="component" value="Unassembled WGS sequence"/>
</dbReference>
<dbReference type="EMBL" id="UXEP01000014">
    <property type="protein sequence ID" value="VDC42675.1"/>
    <property type="molecule type" value="Genomic_DNA"/>
</dbReference>
<dbReference type="Pfam" id="PF16264">
    <property type="entry name" value="SatD"/>
    <property type="match status" value="1"/>
</dbReference>
<name>A0A3P5XQA9_STRCB</name>
<organism evidence="1 2">
    <name type="scientific">Streptococcus canis</name>
    <dbReference type="NCBI Taxonomy" id="1329"/>
    <lineage>
        <taxon>Bacteria</taxon>
        <taxon>Bacillati</taxon>
        <taxon>Bacillota</taxon>
        <taxon>Bacilli</taxon>
        <taxon>Lactobacillales</taxon>
        <taxon>Streptococcaceae</taxon>
        <taxon>Streptococcus</taxon>
    </lineage>
</organism>
<dbReference type="AlphaFoldDB" id="A0A3P5XQA9"/>
<dbReference type="InterPro" id="IPR032580">
    <property type="entry name" value="SatD"/>
</dbReference>
<evidence type="ECO:0000313" key="2">
    <source>
        <dbReference type="Proteomes" id="UP000280759"/>
    </source>
</evidence>
<evidence type="ECO:0008006" key="3">
    <source>
        <dbReference type="Google" id="ProtNLM"/>
    </source>
</evidence>
<keyword evidence="2" id="KW-1185">Reference proteome</keyword>
<dbReference type="RefSeq" id="WP_125074293.1">
    <property type="nucleotide sequence ID" value="NZ_CP053792.1"/>
</dbReference>
<evidence type="ECO:0000313" key="1">
    <source>
        <dbReference type="EMBL" id="VDC42675.1"/>
    </source>
</evidence>
<sequence>MYLALIGDIIQSKQLAERSKAQETLKNCLEELNKTFAPYIVSKLSVTLGDEFQGLFQMDTPIFHLIDLINRNMKNSPLRFGLGTGTILTEINPEISIGADGPAYWHAREAITYIHQKNDYGNTTLAIRTGNQEWDDLLNSLISAGEAIKANWRTSQWEIFDTLLDLGIYEDYFDQQVLGKCLSLNSSALSKRLKSSHVKIYLRTRQSALRCLHQLKEVTDD</sequence>
<proteinExistence type="predicted"/>
<accession>A0A3P5XQA9</accession>
<protein>
    <recommendedName>
        <fullName evidence="3">DNA-binding protein</fullName>
    </recommendedName>
</protein>
<reference evidence="1 2" key="1">
    <citation type="submission" date="2018-10" db="EMBL/GenBank/DDBJ databases">
        <authorList>
            <consortium name="Molecular Microbiology and Infection Unit (UMMI)"/>
            <person name="Machado M."/>
        </authorList>
    </citation>
    <scope>NUCLEOTIDE SEQUENCE [LARGE SCALE GENOMIC DNA]</scope>
    <source>
        <strain evidence="1">FMV2238.02</strain>
    </source>
</reference>
<gene>
    <name evidence="1" type="ORF">FMV2238Y02_11250</name>
</gene>